<evidence type="ECO:0000256" key="2">
    <source>
        <dbReference type="ARBA" id="ARBA00023136"/>
    </source>
</evidence>
<accession>A0A3D8L006</accession>
<evidence type="ECO:0000256" key="3">
    <source>
        <dbReference type="ARBA" id="ARBA00023237"/>
    </source>
</evidence>
<dbReference type="Gene3D" id="2.60.40.1120">
    <property type="entry name" value="Carboxypeptidase-like, regulatory domain"/>
    <property type="match status" value="1"/>
</dbReference>
<dbReference type="PANTHER" id="PTHR40980">
    <property type="entry name" value="PLUG DOMAIN-CONTAINING PROTEIN"/>
    <property type="match status" value="1"/>
</dbReference>
<comment type="subcellular location">
    <subcellularLocation>
        <location evidence="1">Cell outer membrane</location>
    </subcellularLocation>
</comment>
<evidence type="ECO:0000313" key="5">
    <source>
        <dbReference type="EMBL" id="RDV10706.1"/>
    </source>
</evidence>
<name>A0A3D8L006_9BACT</name>
<dbReference type="SUPFAM" id="SSF49464">
    <property type="entry name" value="Carboxypeptidase regulatory domain-like"/>
    <property type="match status" value="1"/>
</dbReference>
<dbReference type="Gene3D" id="2.40.170.20">
    <property type="entry name" value="TonB-dependent receptor, beta-barrel domain"/>
    <property type="match status" value="1"/>
</dbReference>
<evidence type="ECO:0000313" key="6">
    <source>
        <dbReference type="Proteomes" id="UP000256708"/>
    </source>
</evidence>
<dbReference type="OrthoDB" id="905812at2"/>
<keyword evidence="2" id="KW-0472">Membrane</keyword>
<feature type="domain" description="Outer membrane protein beta-barrel" evidence="4">
    <location>
        <begin position="380"/>
        <end position="774"/>
    </location>
</feature>
<dbReference type="InterPro" id="IPR041700">
    <property type="entry name" value="OMP_b-brl_3"/>
</dbReference>
<gene>
    <name evidence="5" type="ORF">DXT99_26085</name>
</gene>
<organism evidence="5 6">
    <name type="scientific">Pontibacter diazotrophicus</name>
    <dbReference type="NCBI Taxonomy" id="1400979"/>
    <lineage>
        <taxon>Bacteria</taxon>
        <taxon>Pseudomonadati</taxon>
        <taxon>Bacteroidota</taxon>
        <taxon>Cytophagia</taxon>
        <taxon>Cytophagales</taxon>
        <taxon>Hymenobacteraceae</taxon>
        <taxon>Pontibacter</taxon>
    </lineage>
</organism>
<evidence type="ECO:0000259" key="4">
    <source>
        <dbReference type="Pfam" id="PF14905"/>
    </source>
</evidence>
<dbReference type="SUPFAM" id="SSF56935">
    <property type="entry name" value="Porins"/>
    <property type="match status" value="1"/>
</dbReference>
<comment type="caution">
    <text evidence="5">The sequence shown here is derived from an EMBL/GenBank/DDBJ whole genome shotgun (WGS) entry which is preliminary data.</text>
</comment>
<sequence length="795" mass="89602">MSTIRQTVITFLLMHLVFITYARVSEPITGYITNTQGAKIAYATAVLKEIGNTAAIVATATTDENGTFSLKMPDKATNQATYILEVHHLLYNTYVSEPLTKQELTRTALHITLQDKTNMLSTVTVEANKPIIERRGNALRFNISGQEHLKGRSLEGILKNLPGVTLSPGGALQLFGKGGVAVFLNEDLQPLDPRELQAYLSSIDYSIIESIEIIPSASADADASFSSVIRIRTKTRLANLYSSNTLRFEHAIKPSIYYSNLTSLPVKNSTFNVFTSYSKVNKFEFNSYKRTSGNMLYMQETENNIQPHVLSVEPSWRHTFQNKSSIVAYSKFSFIDEEIATTGHSAISGIGYLQNINTTVNHSDKITAGVNYSLPLGKSNPSGRKLILAYDYSHNNLPAEYASVSSLTTSDQPEPSPFFAINTRPDAFLRLHIAKADYVAEKEKFTYKLGAKATTVDYENKFEVDAALNSRWVQDSLNFREYRYQESTYAAYASVTLKPFKSFDATLGLRGEQSSLGNSFDTRQQTLDTSYFQLFPSANLAYTFANGNLFGYNLTRRINRPNFNQLNPTLFLTDPYTYLRGNETLLPQVTTINELFFILHKNSVFSVSHTHVNRYIAQFPFQQGAYLELSPQNFAYRRTWTLYGSNQTSIAPWWQLSSDASVYNASVRFGDVKQRATSFKFGLRNNLTLPMALHANVDFQYEGPGINGIFERQQYYTLAAGIRRSFLEEKLTVGISANDLFYSFKIKNSLLSETESIQLTQRFNSRLLSVSVNYVIHKAKGQRINKATDEELQRF</sequence>
<protein>
    <recommendedName>
        <fullName evidence="4">Outer membrane protein beta-barrel domain-containing protein</fullName>
    </recommendedName>
</protein>
<dbReference type="GO" id="GO:0009279">
    <property type="term" value="C:cell outer membrane"/>
    <property type="evidence" value="ECO:0007669"/>
    <property type="project" value="UniProtKB-SubCell"/>
</dbReference>
<keyword evidence="3" id="KW-0998">Cell outer membrane</keyword>
<reference evidence="6" key="1">
    <citation type="submission" date="2018-08" db="EMBL/GenBank/DDBJ databases">
        <authorList>
            <person name="Liu Z.-W."/>
            <person name="Du Z.-J."/>
        </authorList>
    </citation>
    <scope>NUCLEOTIDE SEQUENCE [LARGE SCALE GENOMIC DNA]</scope>
    <source>
        <strain evidence="6">H4X</strain>
    </source>
</reference>
<dbReference type="AlphaFoldDB" id="A0A3D8L006"/>
<dbReference type="InterPro" id="IPR036942">
    <property type="entry name" value="Beta-barrel_TonB_sf"/>
</dbReference>
<dbReference type="EMBL" id="QRGR01000054">
    <property type="protein sequence ID" value="RDV10706.1"/>
    <property type="molecule type" value="Genomic_DNA"/>
</dbReference>
<evidence type="ECO:0000256" key="1">
    <source>
        <dbReference type="ARBA" id="ARBA00004442"/>
    </source>
</evidence>
<dbReference type="PANTHER" id="PTHR40980:SF4">
    <property type="entry name" value="TONB-DEPENDENT RECEPTOR-LIKE BETA-BARREL DOMAIN-CONTAINING PROTEIN"/>
    <property type="match status" value="1"/>
</dbReference>
<proteinExistence type="predicted"/>
<dbReference type="Pfam" id="PF14905">
    <property type="entry name" value="OMP_b-brl_3"/>
    <property type="match status" value="1"/>
</dbReference>
<dbReference type="InterPro" id="IPR008969">
    <property type="entry name" value="CarboxyPept-like_regulatory"/>
</dbReference>
<keyword evidence="6" id="KW-1185">Reference proteome</keyword>
<dbReference type="Proteomes" id="UP000256708">
    <property type="component" value="Unassembled WGS sequence"/>
</dbReference>